<name>A0A7K0DA29_9NOCA</name>
<dbReference type="PRINTS" id="PR00411">
    <property type="entry name" value="PNDRDTASEI"/>
</dbReference>
<dbReference type="SUPFAM" id="SSF51905">
    <property type="entry name" value="FAD/NAD(P)-binding domain"/>
    <property type="match status" value="1"/>
</dbReference>
<dbReference type="PANTHER" id="PTHR47470:SF1">
    <property type="entry name" value="FAD-DEPENDENT OXIDOREDUCTASE 2 FAD BINDING DOMAIN-CONTAINING PROTEIN"/>
    <property type="match status" value="1"/>
</dbReference>
<comment type="similarity">
    <text evidence="2">Belongs to the GMC oxidoreductase family.</text>
</comment>
<keyword evidence="6 18" id="KW-0560">Oxidoreductase</keyword>
<evidence type="ECO:0000259" key="17">
    <source>
        <dbReference type="Pfam" id="PF05199"/>
    </source>
</evidence>
<keyword evidence="7" id="KW-0443">Lipid metabolism</keyword>
<dbReference type="GO" id="GO:0016995">
    <property type="term" value="F:cholesterol oxidase activity"/>
    <property type="evidence" value="ECO:0007669"/>
    <property type="project" value="UniProtKB-EC"/>
</dbReference>
<evidence type="ECO:0000259" key="16">
    <source>
        <dbReference type="Pfam" id="PF00732"/>
    </source>
</evidence>
<dbReference type="Gene3D" id="3.50.50.60">
    <property type="entry name" value="FAD/NAD(P)-binding domain"/>
    <property type="match status" value="3"/>
</dbReference>
<evidence type="ECO:0000256" key="4">
    <source>
        <dbReference type="ARBA" id="ARBA00022630"/>
    </source>
</evidence>
<comment type="pathway">
    <text evidence="12">Steroid metabolism; cholesterol degradation.</text>
</comment>
<evidence type="ECO:0000256" key="5">
    <source>
        <dbReference type="ARBA" id="ARBA00022827"/>
    </source>
</evidence>
<sequence>MHEDNNFDYDWIVIGSGFGGSVSALRLAQKGYRVGVVECGRRFADADFATTTRDVRNYYWAPALGLRGILRVNLFKDVFVVSGCGVGGGSLGYANTLYRARPAFFDDPQWAGLADWPGELEPHYREAERMFGATTLRGDGPADLLLKEYAESAGCADTYTKPPVGVFFGEPGATVPDPYFDGAGPDRTGCIHCGSCMLGCRQGAKNTLMKNYLWFAEQLGVRILAERSVIGVRPLDNDRGATGYAVTHERSGAWRDRDRTTLTARGVVVAAGALGTNRLLQRCKADATLPNLSDRLGHLVRTNGESAVAITARDDERDFTNGVTITSSIHPDPETHIEAVTYGRSADSQSFLFTVLNDRGSRRTRPLHFLAAVGRHPVRAVRASRMADWSRRTIILLVMQTVDQSIRLEPKRFRTLRGDIALTTRQHRDKPIPNTLPQAYAAGRWLANRIGGTPQATSTEALFAIASTAHIIGGAVIGSGPADGVVDHRHRVFGYDNLLVCDGAAIPANIGANPSLTITALAERAMTFVPAAPATARARRKADA</sequence>
<evidence type="ECO:0000256" key="13">
    <source>
        <dbReference type="ARBA" id="ARBA00049723"/>
    </source>
</evidence>
<accession>A0A7K0DA29</accession>
<dbReference type="InterPro" id="IPR000172">
    <property type="entry name" value="GMC_OxRdtase_N"/>
</dbReference>
<organism evidence="18 19">
    <name type="scientific">Nocardia macrotermitis</name>
    <dbReference type="NCBI Taxonomy" id="2585198"/>
    <lineage>
        <taxon>Bacteria</taxon>
        <taxon>Bacillati</taxon>
        <taxon>Actinomycetota</taxon>
        <taxon>Actinomycetes</taxon>
        <taxon>Mycobacteriales</taxon>
        <taxon>Nocardiaceae</taxon>
        <taxon>Nocardia</taxon>
    </lineage>
</organism>
<keyword evidence="9" id="KW-0753">Steroid metabolism</keyword>
<dbReference type="Proteomes" id="UP000438448">
    <property type="component" value="Unassembled WGS sequence"/>
</dbReference>
<evidence type="ECO:0000256" key="12">
    <source>
        <dbReference type="ARBA" id="ARBA00049645"/>
    </source>
</evidence>
<dbReference type="EMBL" id="WEGK01000014">
    <property type="protein sequence ID" value="MQY22625.1"/>
    <property type="molecule type" value="Genomic_DNA"/>
</dbReference>
<evidence type="ECO:0000313" key="19">
    <source>
        <dbReference type="Proteomes" id="UP000438448"/>
    </source>
</evidence>
<dbReference type="GO" id="GO:0050660">
    <property type="term" value="F:flavin adenine dinucleotide binding"/>
    <property type="evidence" value="ECO:0007669"/>
    <property type="project" value="InterPro"/>
</dbReference>
<dbReference type="AlphaFoldDB" id="A0A7K0DA29"/>
<gene>
    <name evidence="18" type="primary">choD_4</name>
    <name evidence="18" type="ORF">NRB20_57430</name>
</gene>
<reference evidence="18 19" key="1">
    <citation type="submission" date="2019-10" db="EMBL/GenBank/DDBJ databases">
        <title>Nocardia macrotermitis sp. nov. and Nocardia aurantia sp. nov., isolated from the gut of fungus growing-termite Macrotermes natalensis.</title>
        <authorList>
            <person name="Benndorf R."/>
            <person name="Schwitalla J."/>
            <person name="Martin K."/>
            <person name="De Beer W."/>
            <person name="Kaster A.-K."/>
            <person name="Vollmers J."/>
            <person name="Poulsen M."/>
            <person name="Beemelmanns C."/>
        </authorList>
    </citation>
    <scope>NUCLEOTIDE SEQUENCE [LARGE SCALE GENOMIC DNA]</scope>
    <source>
        <strain evidence="18 19">RB20</strain>
    </source>
</reference>
<keyword evidence="8" id="KW-1207">Sterol metabolism</keyword>
<protein>
    <recommendedName>
        <fullName evidence="14">Cholesterol oxidase</fullName>
        <ecNumber evidence="13">1.1.3.6</ecNumber>
        <ecNumber evidence="11">5.3.3.1</ecNumber>
    </recommendedName>
    <alternativeName>
        <fullName evidence="15">Cholesterol isomerase</fullName>
    </alternativeName>
</protein>
<comment type="cofactor">
    <cofactor evidence="1">
        <name>FAD</name>
        <dbReference type="ChEBI" id="CHEBI:57692"/>
    </cofactor>
</comment>
<evidence type="ECO:0000256" key="7">
    <source>
        <dbReference type="ARBA" id="ARBA00023098"/>
    </source>
</evidence>
<dbReference type="EC" id="5.3.3.1" evidence="11"/>
<dbReference type="EC" id="1.1.3.6" evidence="13"/>
<evidence type="ECO:0000256" key="14">
    <source>
        <dbReference type="ARBA" id="ARBA00049744"/>
    </source>
</evidence>
<evidence type="ECO:0000256" key="3">
    <source>
        <dbReference type="ARBA" id="ARBA00022548"/>
    </source>
</evidence>
<dbReference type="InterPro" id="IPR007867">
    <property type="entry name" value="GMC_OxRtase_C"/>
</dbReference>
<keyword evidence="5" id="KW-0274">FAD</keyword>
<evidence type="ECO:0000256" key="10">
    <source>
        <dbReference type="ARBA" id="ARBA00023235"/>
    </source>
</evidence>
<keyword evidence="19" id="KW-1185">Reference proteome</keyword>
<dbReference type="GO" id="GO:0008203">
    <property type="term" value="P:cholesterol metabolic process"/>
    <property type="evidence" value="ECO:0007669"/>
    <property type="project" value="UniProtKB-KW"/>
</dbReference>
<dbReference type="Pfam" id="PF05199">
    <property type="entry name" value="GMC_oxred_C"/>
    <property type="match status" value="1"/>
</dbReference>
<evidence type="ECO:0000256" key="11">
    <source>
        <dbReference type="ARBA" id="ARBA00038856"/>
    </source>
</evidence>
<keyword evidence="10" id="KW-0413">Isomerase</keyword>
<dbReference type="InterPro" id="IPR036188">
    <property type="entry name" value="FAD/NAD-bd_sf"/>
</dbReference>
<evidence type="ECO:0000256" key="8">
    <source>
        <dbReference type="ARBA" id="ARBA00023166"/>
    </source>
</evidence>
<feature type="domain" description="Glucose-methanol-choline oxidoreductase N-terminal" evidence="16">
    <location>
        <begin position="186"/>
        <end position="283"/>
    </location>
</feature>
<dbReference type="OrthoDB" id="517968at2"/>
<evidence type="ECO:0000313" key="18">
    <source>
        <dbReference type="EMBL" id="MQY22625.1"/>
    </source>
</evidence>
<keyword evidence="3" id="KW-0153">Cholesterol metabolism</keyword>
<dbReference type="InterPro" id="IPR052542">
    <property type="entry name" value="Cholesterol_Oxidase"/>
</dbReference>
<dbReference type="RefSeq" id="WP_153414383.1">
    <property type="nucleotide sequence ID" value="NZ_WEGK01000014.1"/>
</dbReference>
<evidence type="ECO:0000256" key="15">
    <source>
        <dbReference type="ARBA" id="ARBA00049778"/>
    </source>
</evidence>
<dbReference type="PANTHER" id="PTHR47470">
    <property type="entry name" value="CHOLESTEROL OXIDASE"/>
    <property type="match status" value="1"/>
</dbReference>
<evidence type="ECO:0000256" key="6">
    <source>
        <dbReference type="ARBA" id="ARBA00023002"/>
    </source>
</evidence>
<comment type="caution">
    <text evidence="18">The sequence shown here is derived from an EMBL/GenBank/DDBJ whole genome shotgun (WGS) entry which is preliminary data.</text>
</comment>
<dbReference type="Pfam" id="PF00732">
    <property type="entry name" value="GMC_oxred_N"/>
    <property type="match status" value="1"/>
</dbReference>
<evidence type="ECO:0000256" key="2">
    <source>
        <dbReference type="ARBA" id="ARBA00010790"/>
    </source>
</evidence>
<evidence type="ECO:0000256" key="9">
    <source>
        <dbReference type="ARBA" id="ARBA00023221"/>
    </source>
</evidence>
<keyword evidence="4" id="KW-0285">Flavoprotein</keyword>
<proteinExistence type="inferred from homology"/>
<feature type="domain" description="Glucose-methanol-choline oxidoreductase C-terminal" evidence="17">
    <location>
        <begin position="448"/>
        <end position="522"/>
    </location>
</feature>
<dbReference type="GO" id="GO:0004769">
    <property type="term" value="F:steroid Delta-isomerase activity"/>
    <property type="evidence" value="ECO:0007669"/>
    <property type="project" value="UniProtKB-EC"/>
</dbReference>
<evidence type="ECO:0000256" key="1">
    <source>
        <dbReference type="ARBA" id="ARBA00001974"/>
    </source>
</evidence>